<feature type="compositionally biased region" description="Acidic residues" evidence="1">
    <location>
        <begin position="25"/>
        <end position="45"/>
    </location>
</feature>
<dbReference type="InParanoid" id="G4NFK5"/>
<reference evidence="2 3" key="1">
    <citation type="journal article" date="2005" name="Nature">
        <title>The genome sequence of the rice blast fungus Magnaporthe grisea.</title>
        <authorList>
            <person name="Dean R.A."/>
            <person name="Talbot N.J."/>
            <person name="Ebbole D.J."/>
            <person name="Farman M.L."/>
            <person name="Mitchell T.K."/>
            <person name="Orbach M.J."/>
            <person name="Thon M."/>
            <person name="Kulkarni R."/>
            <person name="Xu J.R."/>
            <person name="Pan H."/>
            <person name="Read N.D."/>
            <person name="Lee Y.H."/>
            <person name="Carbone I."/>
            <person name="Brown D."/>
            <person name="Oh Y.Y."/>
            <person name="Donofrio N."/>
            <person name="Jeong J.S."/>
            <person name="Soanes D.M."/>
            <person name="Djonovic S."/>
            <person name="Kolomiets E."/>
            <person name="Rehmeyer C."/>
            <person name="Li W."/>
            <person name="Harding M."/>
            <person name="Kim S."/>
            <person name="Lebrun M.H."/>
            <person name="Bohnert H."/>
            <person name="Coughlan S."/>
            <person name="Butler J."/>
            <person name="Calvo S."/>
            <person name="Ma L.J."/>
            <person name="Nicol R."/>
            <person name="Purcell S."/>
            <person name="Nusbaum C."/>
            <person name="Galagan J.E."/>
            <person name="Birren B.W."/>
        </authorList>
    </citation>
    <scope>NUCLEOTIDE SEQUENCE [LARGE SCALE GENOMIC DNA]</scope>
    <source>
        <strain evidence="3">70-15 / ATCC MYA-4617 / FGSC 8958</strain>
    </source>
</reference>
<dbReference type="Proteomes" id="UP000009058">
    <property type="component" value="Chromosome 6"/>
</dbReference>
<reference key="2">
    <citation type="submission" date="2011-05" db="EMBL/GenBank/DDBJ databases">
        <title>The Genome Sequence of Magnaporthe oryzae 70-15.</title>
        <authorList>
            <consortium name="The Broad Institute Genome Sequencing Platform"/>
            <person name="Ma L.-J."/>
            <person name="Dead R."/>
            <person name="Young S.K."/>
            <person name="Zeng Q."/>
            <person name="Gargeya S."/>
            <person name="Fitzgerald M."/>
            <person name="Haas B."/>
            <person name="Abouelleil A."/>
            <person name="Alvarado L."/>
            <person name="Arachchi H.M."/>
            <person name="Berlin A."/>
            <person name="Brown A."/>
            <person name="Chapman S.B."/>
            <person name="Chen Z."/>
            <person name="Dunbar C."/>
            <person name="Freedman E."/>
            <person name="Gearin G."/>
            <person name="Gellesch M."/>
            <person name="Goldberg J."/>
            <person name="Griggs A."/>
            <person name="Gujja S."/>
            <person name="Heiman D."/>
            <person name="Howarth C."/>
            <person name="Larson L."/>
            <person name="Lui A."/>
            <person name="MacDonald P.J.P."/>
            <person name="Mehta T."/>
            <person name="Montmayeur A."/>
            <person name="Murphy C."/>
            <person name="Neiman D."/>
            <person name="Pearson M."/>
            <person name="Priest M."/>
            <person name="Roberts A."/>
            <person name="Saif S."/>
            <person name="Shea T."/>
            <person name="Shenoy N."/>
            <person name="Sisk P."/>
            <person name="Stolte C."/>
            <person name="Sykes S."/>
            <person name="Yandava C."/>
            <person name="Wortman J."/>
            <person name="Nusbaum C."/>
            <person name="Birren B."/>
        </authorList>
    </citation>
    <scope>NUCLEOTIDE SEQUENCE</scope>
    <source>
        <strain>70-15</strain>
    </source>
</reference>
<evidence type="ECO:0000256" key="1">
    <source>
        <dbReference type="SAM" id="MobiDB-lite"/>
    </source>
</evidence>
<dbReference type="AlphaFoldDB" id="G4NFK5"/>
<organism evidence="2 3">
    <name type="scientific">Pyricularia oryzae (strain 70-15 / ATCC MYA-4617 / FGSC 8958)</name>
    <name type="common">Rice blast fungus</name>
    <name type="synonym">Magnaporthe oryzae</name>
    <dbReference type="NCBI Taxonomy" id="242507"/>
    <lineage>
        <taxon>Eukaryota</taxon>
        <taxon>Fungi</taxon>
        <taxon>Dikarya</taxon>
        <taxon>Ascomycota</taxon>
        <taxon>Pezizomycotina</taxon>
        <taxon>Sordariomycetes</taxon>
        <taxon>Sordariomycetidae</taxon>
        <taxon>Magnaporthales</taxon>
        <taxon>Pyriculariaceae</taxon>
        <taxon>Pyricularia</taxon>
    </lineage>
</organism>
<dbReference type="EMBL" id="CM001236">
    <property type="protein sequence ID" value="EHA46812.1"/>
    <property type="molecule type" value="Genomic_DNA"/>
</dbReference>
<dbReference type="RefSeq" id="XP_003719179.1">
    <property type="nucleotide sequence ID" value="XM_003719131.1"/>
</dbReference>
<dbReference type="VEuPathDB" id="FungiDB:MGG_17566"/>
<evidence type="ECO:0000313" key="2">
    <source>
        <dbReference type="EMBL" id="EHA46812.1"/>
    </source>
</evidence>
<feature type="region of interest" description="Disordered" evidence="1">
    <location>
        <begin position="19"/>
        <end position="51"/>
    </location>
</feature>
<dbReference type="KEGG" id="mgr:MGG_17566"/>
<dbReference type="HOGENOM" id="CLU_1982022_0_0_1"/>
<accession>G4NFK5</accession>
<evidence type="ECO:0000313" key="3">
    <source>
        <dbReference type="Proteomes" id="UP000009058"/>
    </source>
</evidence>
<proteinExistence type="predicted"/>
<sequence length="126" mass="13986">MPANSYDLLRGMLQHAADARMSAIPDEDSLSEDESDDESEDDDLEQLPALPEVDELCDRLLGLTPREEVDNTFGCADEVTNPGSTIRMALVHSIINNFAGLREQEPGKSKNPSGHQIMTYRWKLAI</sequence>
<dbReference type="GeneID" id="12985172"/>
<name>G4NFK5_PYRO7</name>
<keyword evidence="3" id="KW-1185">Reference proteome</keyword>
<gene>
    <name evidence="2" type="ORF">MGG_17566</name>
</gene>
<protein>
    <submittedName>
        <fullName evidence="2">Uncharacterized protein</fullName>
    </submittedName>
</protein>